<evidence type="ECO:0000313" key="1">
    <source>
        <dbReference type="EMBL" id="CAG5156475.1"/>
    </source>
</evidence>
<dbReference type="Proteomes" id="UP000676310">
    <property type="component" value="Unassembled WGS sequence"/>
</dbReference>
<keyword evidence="2" id="KW-1185">Reference proteome</keyword>
<dbReference type="GeneID" id="67015922"/>
<name>A0A8J2N4V8_9PLEO</name>
<comment type="caution">
    <text evidence="1">The sequence shown here is derived from an EMBL/GenBank/DDBJ whole genome shotgun (WGS) entry which is preliminary data.</text>
</comment>
<accession>A0A8J2N4V8</accession>
<reference evidence="1" key="1">
    <citation type="submission" date="2021-05" db="EMBL/GenBank/DDBJ databases">
        <authorList>
            <person name="Stam R."/>
        </authorList>
    </citation>
    <scope>NUCLEOTIDE SEQUENCE</scope>
    <source>
        <strain evidence="1">CS162</strain>
    </source>
</reference>
<organism evidence="1 2">
    <name type="scientific">Alternaria atra</name>
    <dbReference type="NCBI Taxonomy" id="119953"/>
    <lineage>
        <taxon>Eukaryota</taxon>
        <taxon>Fungi</taxon>
        <taxon>Dikarya</taxon>
        <taxon>Ascomycota</taxon>
        <taxon>Pezizomycotina</taxon>
        <taxon>Dothideomycetes</taxon>
        <taxon>Pleosporomycetidae</taxon>
        <taxon>Pleosporales</taxon>
        <taxon>Pleosporineae</taxon>
        <taxon>Pleosporaceae</taxon>
        <taxon>Alternaria</taxon>
        <taxon>Alternaria sect. Ulocladioides</taxon>
    </lineage>
</organism>
<dbReference type="EMBL" id="CAJRGZ010000017">
    <property type="protein sequence ID" value="CAG5156475.1"/>
    <property type="molecule type" value="Genomic_DNA"/>
</dbReference>
<protein>
    <submittedName>
        <fullName evidence="1">Uncharacterized protein</fullName>
    </submittedName>
</protein>
<dbReference type="RefSeq" id="XP_043167818.1">
    <property type="nucleotide sequence ID" value="XM_043311883.1"/>
</dbReference>
<evidence type="ECO:0000313" key="2">
    <source>
        <dbReference type="Proteomes" id="UP000676310"/>
    </source>
</evidence>
<proteinExistence type="predicted"/>
<dbReference type="AlphaFoldDB" id="A0A8J2N4V8"/>
<gene>
    <name evidence="1" type="ORF">ALTATR162_LOCUS4273</name>
</gene>
<sequence length="300" mass="35160">MHWSSRDAQEFEGRIYDVTFRALDIKFQSLLEDGLRAQFSFSFEYTIEDAEISMAVDNLCGSQGQHFKDMLIEMITIRDPHFEKKYRHPNDTSRYATLGYRFDETQFTRLAVDIGRQTCSFDWKAFLNHFYQTISYVQAQTPSKEIIGDLDKQSLRNLRLPGYKHSNTYEGSYQECRGKWTSKFGEEDDDSYTEAWFSRLRSVYDQAGLEFDPNNLYNGFDEAQVRTYGRSTYAQMRWVRNYRLFEDYCCRHKITELLLDLEKTNTSNSDVAVMVGSANEVQTVDSLDDVDQEGEAELDE</sequence>